<evidence type="ECO:0000256" key="1">
    <source>
        <dbReference type="ARBA" id="ARBA00022729"/>
    </source>
</evidence>
<reference evidence="4 5" key="1">
    <citation type="submission" date="2014-11" db="EMBL/GenBank/DDBJ databases">
        <authorList>
            <person name="Zhu J."/>
            <person name="Qi W."/>
            <person name="Song R."/>
        </authorList>
    </citation>
    <scope>NUCLEOTIDE SEQUENCE [LARGE SCALE GENOMIC DNA]</scope>
</reference>
<dbReference type="InterPro" id="IPR007867">
    <property type="entry name" value="GMC_OxRtase_C"/>
</dbReference>
<dbReference type="AlphaFoldDB" id="A0A0G4GQC1"/>
<keyword evidence="1 2" id="KW-0732">Signal</keyword>
<protein>
    <recommendedName>
        <fullName evidence="3">Glucose-methanol-choline oxidoreductase N-terminal domain-containing protein</fullName>
    </recommendedName>
</protein>
<accession>A0A0G4GQC1</accession>
<proteinExistence type="predicted"/>
<dbReference type="InParanoid" id="A0A0G4GQC1"/>
<dbReference type="PROSITE" id="PS00624">
    <property type="entry name" value="GMC_OXRED_2"/>
    <property type="match status" value="1"/>
</dbReference>
<dbReference type="InterPro" id="IPR000172">
    <property type="entry name" value="GMC_OxRdtase_N"/>
</dbReference>
<evidence type="ECO:0000313" key="4">
    <source>
        <dbReference type="EMBL" id="CEM32646.1"/>
    </source>
</evidence>
<dbReference type="SUPFAM" id="SSF51905">
    <property type="entry name" value="FAD/NAD(P)-binding domain"/>
    <property type="match status" value="1"/>
</dbReference>
<dbReference type="Pfam" id="PF05199">
    <property type="entry name" value="GMC_oxred_C"/>
    <property type="match status" value="1"/>
</dbReference>
<dbReference type="PhylomeDB" id="A0A0G4GQC1"/>
<dbReference type="Gene3D" id="3.50.50.60">
    <property type="entry name" value="FAD/NAD(P)-binding domain"/>
    <property type="match status" value="2"/>
</dbReference>
<evidence type="ECO:0000259" key="3">
    <source>
        <dbReference type="PROSITE" id="PS00624"/>
    </source>
</evidence>
<dbReference type="VEuPathDB" id="CryptoDB:Vbra_18326"/>
<dbReference type="InterPro" id="IPR051871">
    <property type="entry name" value="GMC_Oxidoreductase-Related"/>
</dbReference>
<dbReference type="Gene3D" id="3.30.410.40">
    <property type="match status" value="1"/>
</dbReference>
<organism evidence="4 5">
    <name type="scientific">Vitrella brassicaformis (strain CCMP3155)</name>
    <dbReference type="NCBI Taxonomy" id="1169540"/>
    <lineage>
        <taxon>Eukaryota</taxon>
        <taxon>Sar</taxon>
        <taxon>Alveolata</taxon>
        <taxon>Colpodellida</taxon>
        <taxon>Vitrellaceae</taxon>
        <taxon>Vitrella</taxon>
    </lineage>
</organism>
<name>A0A0G4GQC1_VITBC</name>
<dbReference type="Proteomes" id="UP000041254">
    <property type="component" value="Unassembled WGS sequence"/>
</dbReference>
<dbReference type="GO" id="GO:0046593">
    <property type="term" value="F:mandelonitrile lyase activity"/>
    <property type="evidence" value="ECO:0007669"/>
    <property type="project" value="UniProtKB-EC"/>
</dbReference>
<dbReference type="InterPro" id="IPR036188">
    <property type="entry name" value="FAD/NAD-bd_sf"/>
</dbReference>
<dbReference type="GO" id="GO:0016614">
    <property type="term" value="F:oxidoreductase activity, acting on CH-OH group of donors"/>
    <property type="evidence" value="ECO:0007669"/>
    <property type="project" value="InterPro"/>
</dbReference>
<dbReference type="Pfam" id="PF00732">
    <property type="entry name" value="GMC_oxred_N"/>
    <property type="match status" value="1"/>
</dbReference>
<dbReference type="GO" id="GO:0050660">
    <property type="term" value="F:flavin adenine dinucleotide binding"/>
    <property type="evidence" value="ECO:0007669"/>
    <property type="project" value="InterPro"/>
</dbReference>
<dbReference type="OrthoDB" id="269227at2759"/>
<dbReference type="EMBL" id="CDMY01000759">
    <property type="protein sequence ID" value="CEM32646.1"/>
    <property type="molecule type" value="Genomic_DNA"/>
</dbReference>
<feature type="chain" id="PRO_5005190837" description="Glucose-methanol-choline oxidoreductase N-terminal domain-containing protein" evidence="2">
    <location>
        <begin position="18"/>
        <end position="768"/>
    </location>
</feature>
<dbReference type="PANTHER" id="PTHR45968:SF3">
    <property type="entry name" value="OS04G0573100 PROTEIN"/>
    <property type="match status" value="1"/>
</dbReference>
<dbReference type="PANTHER" id="PTHR45968">
    <property type="entry name" value="OSJNBA0019K04.7 PROTEIN"/>
    <property type="match status" value="1"/>
</dbReference>
<keyword evidence="5" id="KW-1185">Reference proteome</keyword>
<evidence type="ECO:0000256" key="2">
    <source>
        <dbReference type="SAM" id="SignalP"/>
    </source>
</evidence>
<evidence type="ECO:0000313" key="5">
    <source>
        <dbReference type="Proteomes" id="UP000041254"/>
    </source>
</evidence>
<feature type="signal peptide" evidence="2">
    <location>
        <begin position="1"/>
        <end position="17"/>
    </location>
</feature>
<feature type="domain" description="Glucose-methanol-choline oxidoreductase N-terminal" evidence="3">
    <location>
        <begin position="311"/>
        <end position="325"/>
    </location>
</feature>
<gene>
    <name evidence="4" type="ORF">Vbra_18326</name>
</gene>
<sequence length="768" mass="82344">MSLLLFLLLLCGDICCSLPSEEANRGAHEDETRPAGDAEYFDYIVVGGGTAGIPLAFTLAEDDKHVLLIERGGRREENVESLTFGGWGPGLRNPDLAQEIRTLDKLVTHVGTVLSGGTAISGGQQIAEVAEYFHFLEDEFGASFDPHLVNESYSWIFQQTSQPMGFNDPYSSAARRAQEVVGFTPVTDASQFLAAGSFITFSLFENDGDELSPDRKRFAADVLLNGTLADPPGVPSGLKVMLRKTVLRVDFDTSGERPRATCVAYVDSPGPPESIDSRANAGLSKKGRLGKHGDIQRACIKPGGMIYLSAGAILTPTLLMNSGIGPAEVVGNIKGVELVKDIPAVGQNLQDRIATTLLVFLDRKIPAGELNVTLGSTTGFQVTGADCPTDFGIGDVSLDCTYVNSEEGSGFKAIDLFLATRVVLPTALRTAPETDFLVSIVAECYDNQDSILCAPLKPVFECFRKVVGFFTFPPVTKSRGSVTVNEGGEPIVFGNFFSDEEGIDISSAVTGLRTTIRMVGSGEFDGILQERGPLSCPAFIFNKLLDMLIVATRPLSDISFTDEATLPSLTAFLEAMQKGSPEETAGSQQAQDMLYAHFLHRRRQDVMARETEGQGASPWLGGESAVATWLRQQLEMAKAEASSHAMALAPERAGLHDEACESDPQGDVCVSAQLEAARRFAVLPPLPTDVADADGLEEIVKTAGTTAYHWAGSAAMGSVVDSRFRVEGIDSLSVCDASVLPQVTRVNIQATLMMLGRYAGLLQRRDRT</sequence>
<dbReference type="STRING" id="1169540.A0A0G4GQC1"/>